<feature type="compositionally biased region" description="Low complexity" evidence="1">
    <location>
        <begin position="1"/>
        <end position="24"/>
    </location>
</feature>
<feature type="compositionally biased region" description="Acidic residues" evidence="1">
    <location>
        <begin position="280"/>
        <end position="293"/>
    </location>
</feature>
<reference evidence="2 3" key="1">
    <citation type="submission" date="2023-01" db="EMBL/GenBank/DDBJ databases">
        <title>Analysis of 21 Apiospora genomes using comparative genomics revels a genus with tremendous synthesis potential of carbohydrate active enzymes and secondary metabolites.</title>
        <authorList>
            <person name="Sorensen T."/>
        </authorList>
    </citation>
    <scope>NUCLEOTIDE SEQUENCE [LARGE SCALE GENOMIC DNA]</scope>
    <source>
        <strain evidence="2 3">CBS 20057</strain>
    </source>
</reference>
<feature type="region of interest" description="Disordered" evidence="1">
    <location>
        <begin position="1"/>
        <end position="29"/>
    </location>
</feature>
<dbReference type="Proteomes" id="UP001396898">
    <property type="component" value="Unassembled WGS sequence"/>
</dbReference>
<evidence type="ECO:0000313" key="2">
    <source>
        <dbReference type="EMBL" id="KAK7996041.1"/>
    </source>
</evidence>
<protein>
    <submittedName>
        <fullName evidence="2">Uncharacterized protein</fullName>
    </submittedName>
</protein>
<keyword evidence="3" id="KW-1185">Reference proteome</keyword>
<proteinExistence type="predicted"/>
<organism evidence="2 3">
    <name type="scientific">Apiospora marii</name>
    <dbReference type="NCBI Taxonomy" id="335849"/>
    <lineage>
        <taxon>Eukaryota</taxon>
        <taxon>Fungi</taxon>
        <taxon>Dikarya</taxon>
        <taxon>Ascomycota</taxon>
        <taxon>Pezizomycotina</taxon>
        <taxon>Sordariomycetes</taxon>
        <taxon>Xylariomycetidae</taxon>
        <taxon>Amphisphaeriales</taxon>
        <taxon>Apiosporaceae</taxon>
        <taxon>Apiospora</taxon>
    </lineage>
</organism>
<comment type="caution">
    <text evidence="2">The sequence shown here is derived from an EMBL/GenBank/DDBJ whole genome shotgun (WGS) entry which is preliminary data.</text>
</comment>
<feature type="region of interest" description="Disordered" evidence="1">
    <location>
        <begin position="275"/>
        <end position="332"/>
    </location>
</feature>
<dbReference type="EMBL" id="JAQQWI010000022">
    <property type="protein sequence ID" value="KAK7996041.1"/>
    <property type="molecule type" value="Genomic_DNA"/>
</dbReference>
<evidence type="ECO:0000256" key="1">
    <source>
        <dbReference type="SAM" id="MobiDB-lite"/>
    </source>
</evidence>
<feature type="compositionally biased region" description="Basic and acidic residues" evidence="1">
    <location>
        <begin position="311"/>
        <end position="321"/>
    </location>
</feature>
<feature type="compositionally biased region" description="Basic and acidic residues" evidence="1">
    <location>
        <begin position="456"/>
        <end position="479"/>
    </location>
</feature>
<sequence length="649" mass="73876">MPGQARPAAGPEAAAEVSSSGPSAQSKPPRVKYNHLQYFTDFNDDQLDALASELGKWEKKSSCVRKGCTHQSKSLCWDQVPVYPVDTTQPSFYLPRVIQNLPASLSQNRKQWMYTCLLAKYYRVPINITFSAIKLYNNNISPIHKGRKNQVELDAYSLCILYNAGRFIDKRGLLLDRLPFLKPYPTKEREGFDWKFEENRDRVFRWYDDGRWEEYLPDENPDDAEGIPHDVKVELTLVYSRFLGLTNGEGGNTNEFQKAAARALKQLLRKPRGEAVAEVTDLEEDQADEDQEDASQAVSSRDQSLALLQRDPLEHREDRVQQQRAQQTPIRERPLHLQLFQAKLSDALNDLFEAEGAHDKHNYRIEIAERSELPVDADAQPRTVPAPVTTPNDLDNEQRTAPEEEGSQIPSVEADNANEGNRALDQIAKPTKRESPEPGPAARRIKSEVESSANGLKEESPSAESKLDPDKNSILREAAEQQAATMKRKYEETLEELNEQKEQYHKLALESKKEQARGSKRQKLLHVHVESIYRKWDTGKMLQDESNGFEGALEQVHDTVDHLKQSMASDRAQLRKIVEAEDAEDVRKQLRDWVVREEANAGGKMDNLEKLLSSDAVARPMDVAMELKESYATWVKTIKPRLDREQPGV</sequence>
<gene>
    <name evidence="2" type="ORF">PG991_015508</name>
</gene>
<accession>A0ABR1R219</accession>
<evidence type="ECO:0000313" key="3">
    <source>
        <dbReference type="Proteomes" id="UP001396898"/>
    </source>
</evidence>
<feature type="region of interest" description="Disordered" evidence="1">
    <location>
        <begin position="371"/>
        <end position="488"/>
    </location>
</feature>
<name>A0ABR1R219_9PEZI</name>